<sequence>MNINLKFRLIFGTGLLVLSTSTACAEGSMRSDYKENDVQPVKVEKVGSNSLQITYHMPAESLFYSPGVDFVTDHGVLRIAIRRCGISDKCDAMAKAVMPTAEPWTPKVTVPYAGERVLMVYADTEETFTH</sequence>
<dbReference type="Proteomes" id="UP001637990">
    <property type="component" value="Unassembled WGS sequence"/>
</dbReference>
<keyword evidence="1" id="KW-0732">Signal</keyword>
<protein>
    <submittedName>
        <fullName evidence="2">Uncharacterized protein</fullName>
    </submittedName>
</protein>
<dbReference type="RefSeq" id="WP_244183772.1">
    <property type="nucleotide sequence ID" value="NZ_JBJGBS010000186.1"/>
</dbReference>
<evidence type="ECO:0000313" key="2">
    <source>
        <dbReference type="EMBL" id="MFO3707327.1"/>
    </source>
</evidence>
<name>A0ABW9MSU1_9XANT</name>
<organism evidence="2 3">
    <name type="scientific">Xanthomonas codiaei</name>
    <dbReference type="NCBI Taxonomy" id="56463"/>
    <lineage>
        <taxon>Bacteria</taxon>
        <taxon>Pseudomonadati</taxon>
        <taxon>Pseudomonadota</taxon>
        <taxon>Gammaproteobacteria</taxon>
        <taxon>Lysobacterales</taxon>
        <taxon>Lysobacteraceae</taxon>
        <taxon>Xanthomonas</taxon>
    </lineage>
</organism>
<feature type="chain" id="PRO_5045813676" evidence="1">
    <location>
        <begin position="26"/>
        <end position="130"/>
    </location>
</feature>
<dbReference type="EMBL" id="JBJGBS010000186">
    <property type="protein sequence ID" value="MFO3707327.1"/>
    <property type="molecule type" value="Genomic_DNA"/>
</dbReference>
<feature type="signal peptide" evidence="1">
    <location>
        <begin position="1"/>
        <end position="25"/>
    </location>
</feature>
<evidence type="ECO:0000313" key="3">
    <source>
        <dbReference type="Proteomes" id="UP001637990"/>
    </source>
</evidence>
<dbReference type="PROSITE" id="PS51257">
    <property type="entry name" value="PROKAR_LIPOPROTEIN"/>
    <property type="match status" value="1"/>
</dbReference>
<reference evidence="2 3" key="1">
    <citation type="submission" date="2024-11" db="EMBL/GenBank/DDBJ databases">
        <title>Genome sequencing of Xanthomonas codiaei.</title>
        <authorList>
            <person name="Studholme D.J."/>
        </authorList>
    </citation>
    <scope>NUCLEOTIDE SEQUENCE [LARGE SCALE GENOMIC DNA]</scope>
    <source>
        <strain evidence="2 3">NCPPB 4350</strain>
    </source>
</reference>
<evidence type="ECO:0000256" key="1">
    <source>
        <dbReference type="SAM" id="SignalP"/>
    </source>
</evidence>
<proteinExistence type="predicted"/>
<accession>A0ABW9MSU1</accession>
<comment type="caution">
    <text evidence="2">The sequence shown here is derived from an EMBL/GenBank/DDBJ whole genome shotgun (WGS) entry which is preliminary data.</text>
</comment>
<gene>
    <name evidence="2" type="ORF">ACI6Q5_20700</name>
</gene>
<keyword evidence="3" id="KW-1185">Reference proteome</keyword>